<dbReference type="EMBL" id="LGRX02016853">
    <property type="protein sequence ID" value="KAK3261502.1"/>
    <property type="molecule type" value="Genomic_DNA"/>
</dbReference>
<evidence type="ECO:0000313" key="2">
    <source>
        <dbReference type="Proteomes" id="UP001190700"/>
    </source>
</evidence>
<protein>
    <submittedName>
        <fullName evidence="1">Uncharacterized protein</fullName>
    </submittedName>
</protein>
<name>A0AAE0FKG2_9CHLO</name>
<reference evidence="1 2" key="1">
    <citation type="journal article" date="2015" name="Genome Biol. Evol.">
        <title>Comparative Genomics of a Bacterivorous Green Alga Reveals Evolutionary Causalities and Consequences of Phago-Mixotrophic Mode of Nutrition.</title>
        <authorList>
            <person name="Burns J.A."/>
            <person name="Paasch A."/>
            <person name="Narechania A."/>
            <person name="Kim E."/>
        </authorList>
    </citation>
    <scope>NUCLEOTIDE SEQUENCE [LARGE SCALE GENOMIC DNA]</scope>
    <source>
        <strain evidence="1 2">PLY_AMNH</strain>
    </source>
</reference>
<comment type="caution">
    <text evidence="1">The sequence shown here is derived from an EMBL/GenBank/DDBJ whole genome shotgun (WGS) entry which is preliminary data.</text>
</comment>
<sequence length="136" mass="14460">MLKSPMPQHALVLPGADLILQALQVILGGSMPFEAAVAHGQLLQIEGPELAIKGHRLQGGVVARSTNWVKLATVSEEAIQKLEGKTELLGTKDFYVQRVVSKREVGKQTETEVVVVDSAWLGLGPGVCHRSTGEGG</sequence>
<proteinExistence type="predicted"/>
<dbReference type="Proteomes" id="UP001190700">
    <property type="component" value="Unassembled WGS sequence"/>
</dbReference>
<dbReference type="AlphaFoldDB" id="A0AAE0FKG2"/>
<keyword evidence="2" id="KW-1185">Reference proteome</keyword>
<accession>A0AAE0FKG2</accession>
<organism evidence="1 2">
    <name type="scientific">Cymbomonas tetramitiformis</name>
    <dbReference type="NCBI Taxonomy" id="36881"/>
    <lineage>
        <taxon>Eukaryota</taxon>
        <taxon>Viridiplantae</taxon>
        <taxon>Chlorophyta</taxon>
        <taxon>Pyramimonadophyceae</taxon>
        <taxon>Pyramimonadales</taxon>
        <taxon>Pyramimonadaceae</taxon>
        <taxon>Cymbomonas</taxon>
    </lineage>
</organism>
<gene>
    <name evidence="1" type="ORF">CYMTET_29585</name>
</gene>
<evidence type="ECO:0000313" key="1">
    <source>
        <dbReference type="EMBL" id="KAK3261502.1"/>
    </source>
</evidence>